<dbReference type="AlphaFoldDB" id="A0A1M5ZPF0"/>
<keyword evidence="3 4" id="KW-0326">Glycosidase</keyword>
<accession>A0A1M5ZPF0</accession>
<reference evidence="8" key="1">
    <citation type="submission" date="2016-11" db="EMBL/GenBank/DDBJ databases">
        <authorList>
            <person name="Varghese N."/>
            <person name="Submissions S."/>
        </authorList>
    </citation>
    <scope>NUCLEOTIDE SEQUENCE [LARGE SCALE GENOMIC DNA]</scope>
    <source>
        <strain evidence="8">DSM 19859</strain>
    </source>
</reference>
<name>A0A1M5ZPF0_9FLAO</name>
<proteinExistence type="inferred from homology"/>
<dbReference type="PANTHER" id="PTHR42800:SF1">
    <property type="entry name" value="EXOINULINASE INUD (AFU_ORTHOLOGUE AFUA_5G00480)"/>
    <property type="match status" value="1"/>
</dbReference>
<evidence type="ECO:0000256" key="2">
    <source>
        <dbReference type="ARBA" id="ARBA00022801"/>
    </source>
</evidence>
<gene>
    <name evidence="7" type="ORF">SAMN04487999_3344</name>
</gene>
<evidence type="ECO:0000256" key="4">
    <source>
        <dbReference type="RuleBase" id="RU362110"/>
    </source>
</evidence>
<dbReference type="InterPro" id="IPR001362">
    <property type="entry name" value="Glyco_hydro_32"/>
</dbReference>
<dbReference type="Gene3D" id="2.60.120.560">
    <property type="entry name" value="Exo-inulinase, domain 1"/>
    <property type="match status" value="1"/>
</dbReference>
<dbReference type="STRING" id="573501.SAMN04487999_3344"/>
<dbReference type="InterPro" id="IPR018053">
    <property type="entry name" value="Glyco_hydro_32_AS"/>
</dbReference>
<dbReference type="Gene3D" id="2.115.10.20">
    <property type="entry name" value="Glycosyl hydrolase domain, family 43"/>
    <property type="match status" value="1"/>
</dbReference>
<dbReference type="CDD" id="cd18622">
    <property type="entry name" value="GH32_Inu-like"/>
    <property type="match status" value="1"/>
</dbReference>
<dbReference type="EMBL" id="FQXT01000007">
    <property type="protein sequence ID" value="SHI26100.1"/>
    <property type="molecule type" value="Genomic_DNA"/>
</dbReference>
<evidence type="ECO:0000313" key="8">
    <source>
        <dbReference type="Proteomes" id="UP000184240"/>
    </source>
</evidence>
<comment type="similarity">
    <text evidence="1 4">Belongs to the glycosyl hydrolase 32 family.</text>
</comment>
<keyword evidence="2 4" id="KW-0378">Hydrolase</keyword>
<dbReference type="SUPFAM" id="SSF75005">
    <property type="entry name" value="Arabinanase/levansucrase/invertase"/>
    <property type="match status" value="1"/>
</dbReference>
<dbReference type="SUPFAM" id="SSF49899">
    <property type="entry name" value="Concanavalin A-like lectins/glucanases"/>
    <property type="match status" value="1"/>
</dbReference>
<dbReference type="SMART" id="SM00640">
    <property type="entry name" value="Glyco_32"/>
    <property type="match status" value="1"/>
</dbReference>
<dbReference type="GO" id="GO:0004575">
    <property type="term" value="F:sucrose alpha-glucosidase activity"/>
    <property type="evidence" value="ECO:0007669"/>
    <property type="project" value="TreeGrafter"/>
</dbReference>
<evidence type="ECO:0000256" key="1">
    <source>
        <dbReference type="ARBA" id="ARBA00009902"/>
    </source>
</evidence>
<dbReference type="Pfam" id="PF00251">
    <property type="entry name" value="Glyco_hydro_32N"/>
    <property type="match status" value="1"/>
</dbReference>
<dbReference type="PROSITE" id="PS51257">
    <property type="entry name" value="PROKAR_LIPOPROTEIN"/>
    <property type="match status" value="1"/>
</dbReference>
<dbReference type="PROSITE" id="PS00609">
    <property type="entry name" value="GLYCOSYL_HYDROL_F32"/>
    <property type="match status" value="1"/>
</dbReference>
<evidence type="ECO:0000256" key="3">
    <source>
        <dbReference type="ARBA" id="ARBA00023295"/>
    </source>
</evidence>
<organism evidence="7 8">
    <name type="scientific">Leeuwenhoekiella palythoae</name>
    <dbReference type="NCBI Taxonomy" id="573501"/>
    <lineage>
        <taxon>Bacteria</taxon>
        <taxon>Pseudomonadati</taxon>
        <taxon>Bacteroidota</taxon>
        <taxon>Flavobacteriia</taxon>
        <taxon>Flavobacteriales</taxon>
        <taxon>Flavobacteriaceae</taxon>
        <taxon>Leeuwenhoekiella</taxon>
    </lineage>
</organism>
<dbReference type="Pfam" id="PF08244">
    <property type="entry name" value="Glyco_hydro_32C"/>
    <property type="match status" value="1"/>
</dbReference>
<sequence length="517" mass="58416">MKYVHSILLITLIMSSCKKENTANDTPKDTAVKSYHENFRPQYHFSPEAHWMNDPNGLVYNDGTYHLFYQFYPDSTVWGPMHWGHATSEDLKNWKNEPIALEPDELGYIFSGSAVVDHNNSSGLGTAENPPLIAMFTYHEPKGAEAKTLDYQYQGIAYSLDNGKSFTKYTGNPVVPNNENLIDFRDPKVFWHEDSNKWILVLVAGDRAMIYNSDNLIDWTYLSEFGKDIGAHGGVWECPDLFPLTVEETGETKWVLFISINPGAPNGGSGTQYFIGDFDGKQFTTSQTDEKWIDLGRDNYAGITYNNLPDEERTFIAWMSNWEYGQETPTEKWRSAMTLPQKVSLHKNKDYFLANTPVASITEGLSDVSIDISREQNTSSFSYKNLNQAVITFKLPKPLKDFKINVGNADGEELTISFDAQAAKYSLDRSKSGLTDFSDKFALPIMEAPADFIDSDSAEFQIFLDASSIEFFADNGANAITAQFFPEKPYTQFSITTEDEVKNLKITPIPSIWKNNN</sequence>
<feature type="domain" description="Glycosyl hydrolase family 32 N-terminal" evidence="5">
    <location>
        <begin position="44"/>
        <end position="351"/>
    </location>
</feature>
<dbReference type="InterPro" id="IPR013189">
    <property type="entry name" value="Glyco_hydro_32_C"/>
</dbReference>
<protein>
    <submittedName>
        <fullName evidence="7">Fructan beta-fructosidase</fullName>
    </submittedName>
</protein>
<dbReference type="PANTHER" id="PTHR42800">
    <property type="entry name" value="EXOINULINASE INUD (AFU_ORTHOLOGUE AFUA_5G00480)"/>
    <property type="match status" value="1"/>
</dbReference>
<dbReference type="GO" id="GO:0005737">
    <property type="term" value="C:cytoplasm"/>
    <property type="evidence" value="ECO:0007669"/>
    <property type="project" value="TreeGrafter"/>
</dbReference>
<dbReference type="InterPro" id="IPR013320">
    <property type="entry name" value="ConA-like_dom_sf"/>
</dbReference>
<dbReference type="InterPro" id="IPR013148">
    <property type="entry name" value="Glyco_hydro_32_N"/>
</dbReference>
<dbReference type="InterPro" id="IPR023296">
    <property type="entry name" value="Glyco_hydro_beta-prop_sf"/>
</dbReference>
<dbReference type="GO" id="GO:0005987">
    <property type="term" value="P:sucrose catabolic process"/>
    <property type="evidence" value="ECO:0007669"/>
    <property type="project" value="TreeGrafter"/>
</dbReference>
<evidence type="ECO:0000259" key="6">
    <source>
        <dbReference type="Pfam" id="PF08244"/>
    </source>
</evidence>
<evidence type="ECO:0000313" key="7">
    <source>
        <dbReference type="EMBL" id="SHI26100.1"/>
    </source>
</evidence>
<feature type="domain" description="Glycosyl hydrolase family 32 C-terminal" evidence="6">
    <location>
        <begin position="370"/>
        <end position="506"/>
    </location>
</feature>
<dbReference type="Proteomes" id="UP000184240">
    <property type="component" value="Unassembled WGS sequence"/>
</dbReference>
<evidence type="ECO:0000259" key="5">
    <source>
        <dbReference type="Pfam" id="PF00251"/>
    </source>
</evidence>